<accession>A0A0L0FZV3</accession>
<dbReference type="RefSeq" id="XP_014156031.1">
    <property type="nucleotide sequence ID" value="XM_014300556.1"/>
</dbReference>
<proteinExistence type="predicted"/>
<feature type="compositionally biased region" description="Basic and acidic residues" evidence="1">
    <location>
        <begin position="38"/>
        <end position="50"/>
    </location>
</feature>
<dbReference type="GeneID" id="25906085"/>
<evidence type="ECO:0000313" key="3">
    <source>
        <dbReference type="Proteomes" id="UP000054560"/>
    </source>
</evidence>
<evidence type="ECO:0000256" key="1">
    <source>
        <dbReference type="SAM" id="MobiDB-lite"/>
    </source>
</evidence>
<evidence type="ECO:0000313" key="2">
    <source>
        <dbReference type="EMBL" id="KNC82129.1"/>
    </source>
</evidence>
<dbReference type="AlphaFoldDB" id="A0A0L0FZV3"/>
<reference evidence="2 3" key="1">
    <citation type="submission" date="2011-02" db="EMBL/GenBank/DDBJ databases">
        <title>The Genome Sequence of Sphaeroforma arctica JP610.</title>
        <authorList>
            <consortium name="The Broad Institute Genome Sequencing Platform"/>
            <person name="Russ C."/>
            <person name="Cuomo C."/>
            <person name="Young S.K."/>
            <person name="Zeng Q."/>
            <person name="Gargeya S."/>
            <person name="Alvarado L."/>
            <person name="Berlin A."/>
            <person name="Chapman S.B."/>
            <person name="Chen Z."/>
            <person name="Freedman E."/>
            <person name="Gellesch M."/>
            <person name="Goldberg J."/>
            <person name="Griggs A."/>
            <person name="Gujja S."/>
            <person name="Heilman E."/>
            <person name="Heiman D."/>
            <person name="Howarth C."/>
            <person name="Mehta T."/>
            <person name="Neiman D."/>
            <person name="Pearson M."/>
            <person name="Roberts A."/>
            <person name="Saif S."/>
            <person name="Shea T."/>
            <person name="Shenoy N."/>
            <person name="Sisk P."/>
            <person name="Stolte C."/>
            <person name="Sykes S."/>
            <person name="White J."/>
            <person name="Yandava C."/>
            <person name="Burger G."/>
            <person name="Gray M.W."/>
            <person name="Holland P.W.H."/>
            <person name="King N."/>
            <person name="Lang F.B.F."/>
            <person name="Roger A.J."/>
            <person name="Ruiz-Trillo I."/>
            <person name="Haas B."/>
            <person name="Nusbaum C."/>
            <person name="Birren B."/>
        </authorList>
    </citation>
    <scope>NUCLEOTIDE SEQUENCE [LARGE SCALE GENOMIC DNA]</scope>
    <source>
        <strain evidence="2 3">JP610</strain>
    </source>
</reference>
<protein>
    <submittedName>
        <fullName evidence="2">Uncharacterized protein</fullName>
    </submittedName>
</protein>
<dbReference type="Proteomes" id="UP000054560">
    <property type="component" value="Unassembled WGS sequence"/>
</dbReference>
<sequence length="64" mass="6982">MDQQGGLLRRLSDAMAPQDGENWDPSSYDPPVNPTGLDSKDASELMRRVSDAIAPSEMFDNPST</sequence>
<name>A0A0L0FZV3_9EUKA</name>
<feature type="region of interest" description="Disordered" evidence="1">
    <location>
        <begin position="1"/>
        <end position="64"/>
    </location>
</feature>
<gene>
    <name evidence="2" type="ORF">SARC_05581</name>
</gene>
<organism evidence="2 3">
    <name type="scientific">Sphaeroforma arctica JP610</name>
    <dbReference type="NCBI Taxonomy" id="667725"/>
    <lineage>
        <taxon>Eukaryota</taxon>
        <taxon>Ichthyosporea</taxon>
        <taxon>Ichthyophonida</taxon>
        <taxon>Sphaeroforma</taxon>
    </lineage>
</organism>
<dbReference type="EMBL" id="KQ241957">
    <property type="protein sequence ID" value="KNC82129.1"/>
    <property type="molecule type" value="Genomic_DNA"/>
</dbReference>
<keyword evidence="3" id="KW-1185">Reference proteome</keyword>